<feature type="transmembrane region" description="Helical" evidence="1">
    <location>
        <begin position="233"/>
        <end position="250"/>
    </location>
</feature>
<dbReference type="PATRIC" id="fig|50340.43.peg.4154"/>
<keyword evidence="1" id="KW-0812">Transmembrane</keyword>
<feature type="transmembrane region" description="Helical" evidence="1">
    <location>
        <begin position="12"/>
        <end position="40"/>
    </location>
</feature>
<protein>
    <submittedName>
        <fullName evidence="2">Putative permease</fullName>
    </submittedName>
</protein>
<dbReference type="RefSeq" id="WP_054058380.1">
    <property type="nucleotide sequence ID" value="NZ_JAQMZR010000011.1"/>
</dbReference>
<keyword evidence="1" id="KW-1133">Transmembrane helix</keyword>
<feature type="transmembrane region" description="Helical" evidence="1">
    <location>
        <begin position="61"/>
        <end position="87"/>
    </location>
</feature>
<comment type="caution">
    <text evidence="2">The sequence shown here is derived from an EMBL/GenBank/DDBJ whole genome shotgun (WGS) entry which is preliminary data.</text>
</comment>
<reference evidence="2 3" key="1">
    <citation type="journal article" date="2015" name="PLoS ONE">
        <title>Rice-Infecting Pseudomonas Genomes Are Highly Accessorized and Harbor Multiple Putative Virulence Mechanisms to Cause Sheath Brown Rot.</title>
        <authorList>
            <person name="Quibod I.L."/>
            <person name="Grande G."/>
            <person name="Oreiro E.G."/>
            <person name="Borja F.N."/>
            <person name="Dossa G.S."/>
            <person name="Mauleon R."/>
            <person name="Cruz C.V."/>
            <person name="Oliva R."/>
        </authorList>
    </citation>
    <scope>NUCLEOTIDE SEQUENCE [LARGE SCALE GENOMIC DNA]</scope>
    <source>
        <strain evidence="2 3">IRRI 6609</strain>
    </source>
</reference>
<gene>
    <name evidence="2" type="ORF">PF66_01268</name>
</gene>
<dbReference type="EMBL" id="JSYZ01000003">
    <property type="protein sequence ID" value="KPA92587.1"/>
    <property type="molecule type" value="Genomic_DNA"/>
</dbReference>
<proteinExistence type="predicted"/>
<dbReference type="OrthoDB" id="8113193at2"/>
<keyword evidence="1" id="KW-0472">Membrane</keyword>
<dbReference type="Proteomes" id="UP000037931">
    <property type="component" value="Unassembled WGS sequence"/>
</dbReference>
<evidence type="ECO:0000256" key="1">
    <source>
        <dbReference type="SAM" id="Phobius"/>
    </source>
</evidence>
<evidence type="ECO:0000313" key="2">
    <source>
        <dbReference type="EMBL" id="KPA92587.1"/>
    </source>
</evidence>
<accession>A0A0M9GJ62</accession>
<name>A0A0M9GJ62_9PSED</name>
<organism evidence="2 3">
    <name type="scientific">Pseudomonas asplenii</name>
    <dbReference type="NCBI Taxonomy" id="53407"/>
    <lineage>
        <taxon>Bacteria</taxon>
        <taxon>Pseudomonadati</taxon>
        <taxon>Pseudomonadota</taxon>
        <taxon>Gammaproteobacteria</taxon>
        <taxon>Pseudomonadales</taxon>
        <taxon>Pseudomonadaceae</taxon>
        <taxon>Pseudomonas</taxon>
    </lineage>
</organism>
<dbReference type="AlphaFoldDB" id="A0A0M9GJ62"/>
<sequence length="336" mass="36405">MSAFPQRYVVLASLIIVCGSLLLVLPLRLLPSLLAGLLVFELVNMLTPKLEHLIAGRRARWLAVVLLGTLIVSVLALIFAGAISFLLHEAENPGASLGKFMQVVDKARGQLPPFIDAYLPASAAEFQVAIGEWLKRHLSELQLVGKDAAHMFVTLLIGMVLGAIVALQHVPDASQRKPLAAALFDRLRLLVQAFRNIVFAQIKISALNTAFTAVFLAVILPLCGIKLPLTKTLIVLTFLLGLLPVIGNLMSNTLITIVALSLSIWVAAAALGYLIFIHKLEYFLNARIVGGQISAKSWELLMAMLVFEAAFGLPGVVAGPIYYAYLKSELKRAELV</sequence>
<feature type="transmembrane region" description="Helical" evidence="1">
    <location>
        <begin position="204"/>
        <end position="227"/>
    </location>
</feature>
<feature type="transmembrane region" description="Helical" evidence="1">
    <location>
        <begin position="300"/>
        <end position="325"/>
    </location>
</feature>
<feature type="transmembrane region" description="Helical" evidence="1">
    <location>
        <begin position="257"/>
        <end position="280"/>
    </location>
</feature>
<evidence type="ECO:0000313" key="3">
    <source>
        <dbReference type="Proteomes" id="UP000037931"/>
    </source>
</evidence>
<keyword evidence="3" id="KW-1185">Reference proteome</keyword>
<dbReference type="STRING" id="50340.PF66_01268"/>
<feature type="transmembrane region" description="Helical" evidence="1">
    <location>
        <begin position="148"/>
        <end position="167"/>
    </location>
</feature>